<dbReference type="InterPro" id="IPR016040">
    <property type="entry name" value="NAD(P)-bd_dom"/>
</dbReference>
<dbReference type="InterPro" id="IPR051606">
    <property type="entry name" value="Polyketide_Oxido-like"/>
</dbReference>
<feature type="domain" description="NAD(P)-binding" evidence="1">
    <location>
        <begin position="7"/>
        <end position="205"/>
    </location>
</feature>
<organism evidence="2 3">
    <name type="scientific">Actinorugispora endophytica</name>
    <dbReference type="NCBI Taxonomy" id="1605990"/>
    <lineage>
        <taxon>Bacteria</taxon>
        <taxon>Bacillati</taxon>
        <taxon>Actinomycetota</taxon>
        <taxon>Actinomycetes</taxon>
        <taxon>Streptosporangiales</taxon>
        <taxon>Nocardiopsidaceae</taxon>
        <taxon>Actinorugispora</taxon>
    </lineage>
</organism>
<dbReference type="RefSeq" id="WP_133740684.1">
    <property type="nucleotide sequence ID" value="NZ_SNYN01000003.1"/>
</dbReference>
<dbReference type="SUPFAM" id="SSF51735">
    <property type="entry name" value="NAD(P)-binding Rossmann-fold domains"/>
    <property type="match status" value="1"/>
</dbReference>
<proteinExistence type="predicted"/>
<dbReference type="Proteomes" id="UP000295281">
    <property type="component" value="Unassembled WGS sequence"/>
</dbReference>
<dbReference type="GO" id="GO:0042602">
    <property type="term" value="F:riboflavin reductase (NADPH) activity"/>
    <property type="evidence" value="ECO:0007669"/>
    <property type="project" value="TreeGrafter"/>
</dbReference>
<evidence type="ECO:0000313" key="2">
    <source>
        <dbReference type="EMBL" id="TDQ53774.1"/>
    </source>
</evidence>
<comment type="caution">
    <text evidence="2">The sequence shown here is derived from an EMBL/GenBank/DDBJ whole genome shotgun (WGS) entry which is preliminary data.</text>
</comment>
<dbReference type="PANTHER" id="PTHR43355:SF2">
    <property type="entry name" value="FLAVIN REDUCTASE (NADPH)"/>
    <property type="match status" value="1"/>
</dbReference>
<dbReference type="Pfam" id="PF13460">
    <property type="entry name" value="NAD_binding_10"/>
    <property type="match status" value="1"/>
</dbReference>
<sequence>MRITVLGATGRVGRLVVRQALAAGHEVTAVVRDPARLPVPAHERLHVATVPDITDAEALLPVVTGRDAVVSAVGAASNARARTAPIAAPALRSVLTAMERAGVRRLSAVSATPVGPPADGEGPFTRFVVLPILRRALRDVYADLAAMEEAIAGSGAEWTVVRPPMLVDRPLTGTYRRAVGGSLAGSRTIGRADVADALLTSLDDPATVRQAVGVAA</sequence>
<protein>
    <submittedName>
        <fullName evidence="2">Putative NADH-flavin reductase</fullName>
    </submittedName>
</protein>
<dbReference type="Gene3D" id="3.40.50.720">
    <property type="entry name" value="NAD(P)-binding Rossmann-like Domain"/>
    <property type="match status" value="1"/>
</dbReference>
<evidence type="ECO:0000259" key="1">
    <source>
        <dbReference type="Pfam" id="PF13460"/>
    </source>
</evidence>
<dbReference type="GO" id="GO:0004074">
    <property type="term" value="F:biliverdin reductase [NAD(P)H] activity"/>
    <property type="evidence" value="ECO:0007669"/>
    <property type="project" value="TreeGrafter"/>
</dbReference>
<accession>A0A4R6V1N5</accession>
<dbReference type="EMBL" id="SNYN01000003">
    <property type="protein sequence ID" value="TDQ53774.1"/>
    <property type="molecule type" value="Genomic_DNA"/>
</dbReference>
<dbReference type="OrthoDB" id="3763081at2"/>
<gene>
    <name evidence="2" type="ORF">EV190_103225</name>
</gene>
<name>A0A4R6V1N5_9ACTN</name>
<evidence type="ECO:0000313" key="3">
    <source>
        <dbReference type="Proteomes" id="UP000295281"/>
    </source>
</evidence>
<keyword evidence="3" id="KW-1185">Reference proteome</keyword>
<dbReference type="AlphaFoldDB" id="A0A4R6V1N5"/>
<dbReference type="InterPro" id="IPR036291">
    <property type="entry name" value="NAD(P)-bd_dom_sf"/>
</dbReference>
<dbReference type="PANTHER" id="PTHR43355">
    <property type="entry name" value="FLAVIN REDUCTASE (NADPH)"/>
    <property type="match status" value="1"/>
</dbReference>
<reference evidence="2 3" key="1">
    <citation type="submission" date="2019-03" db="EMBL/GenBank/DDBJ databases">
        <title>Genomic Encyclopedia of Type Strains, Phase IV (KMG-IV): sequencing the most valuable type-strain genomes for metagenomic binning, comparative biology and taxonomic classification.</title>
        <authorList>
            <person name="Goeker M."/>
        </authorList>
    </citation>
    <scope>NUCLEOTIDE SEQUENCE [LARGE SCALE GENOMIC DNA]</scope>
    <source>
        <strain evidence="2 3">DSM 46770</strain>
    </source>
</reference>